<keyword evidence="4 7" id="KW-0812">Transmembrane</keyword>
<dbReference type="EMBL" id="JAUBDH010000007">
    <property type="protein sequence ID" value="MDW0110668.1"/>
    <property type="molecule type" value="Genomic_DNA"/>
</dbReference>
<dbReference type="Proteomes" id="UP001280629">
    <property type="component" value="Unassembled WGS sequence"/>
</dbReference>
<feature type="domain" description="Tyrosine-protein kinase G-rich" evidence="9">
    <location>
        <begin position="142"/>
        <end position="197"/>
    </location>
</feature>
<evidence type="ECO:0000256" key="1">
    <source>
        <dbReference type="ARBA" id="ARBA00004651"/>
    </source>
</evidence>
<evidence type="ECO:0000256" key="7">
    <source>
        <dbReference type="SAM" id="Phobius"/>
    </source>
</evidence>
<name>A0ABU4G125_9BACL</name>
<dbReference type="PANTHER" id="PTHR32309">
    <property type="entry name" value="TYROSINE-PROTEIN KINASE"/>
    <property type="match status" value="1"/>
</dbReference>
<comment type="similarity">
    <text evidence="2">Belongs to the CpsC/CapA family.</text>
</comment>
<proteinExistence type="inferred from homology"/>
<comment type="subcellular location">
    <subcellularLocation>
        <location evidence="1">Cell membrane</location>
        <topology evidence="1">Multi-pass membrane protein</topology>
    </subcellularLocation>
</comment>
<evidence type="ECO:0000259" key="9">
    <source>
        <dbReference type="Pfam" id="PF13807"/>
    </source>
</evidence>
<dbReference type="PANTHER" id="PTHR32309:SF13">
    <property type="entry name" value="FERRIC ENTEROBACTIN TRANSPORT PROTEIN FEPE"/>
    <property type="match status" value="1"/>
</dbReference>
<evidence type="ECO:0000313" key="11">
    <source>
        <dbReference type="Proteomes" id="UP001280629"/>
    </source>
</evidence>
<accession>A0ABU4G125</accession>
<dbReference type="InterPro" id="IPR050445">
    <property type="entry name" value="Bact_polysacc_biosynth/exp"/>
</dbReference>
<evidence type="ECO:0000256" key="6">
    <source>
        <dbReference type="ARBA" id="ARBA00023136"/>
    </source>
</evidence>
<feature type="transmembrane region" description="Helical" evidence="7">
    <location>
        <begin position="176"/>
        <end position="195"/>
    </location>
</feature>
<evidence type="ECO:0000256" key="5">
    <source>
        <dbReference type="ARBA" id="ARBA00022989"/>
    </source>
</evidence>
<comment type="caution">
    <text evidence="10">The sequence shown here is derived from an EMBL/GenBank/DDBJ whole genome shotgun (WGS) entry which is preliminary data.</text>
</comment>
<evidence type="ECO:0000313" key="10">
    <source>
        <dbReference type="EMBL" id="MDW0110668.1"/>
    </source>
</evidence>
<dbReference type="InterPro" id="IPR032807">
    <property type="entry name" value="GNVR"/>
</dbReference>
<dbReference type="Pfam" id="PF02706">
    <property type="entry name" value="Wzz"/>
    <property type="match status" value="1"/>
</dbReference>
<evidence type="ECO:0000259" key="8">
    <source>
        <dbReference type="Pfam" id="PF02706"/>
    </source>
</evidence>
<evidence type="ECO:0000256" key="4">
    <source>
        <dbReference type="ARBA" id="ARBA00022692"/>
    </source>
</evidence>
<sequence>MNEETLDLKGLFNVLRKKLLLILAITFIFMSAAYLVSYFFLTPIYQSSTQILVNQEKVQQQSSSSPTIESDLQLINTYSEIIKSPAILSIVIDELKLNQRASQLTDKVTVESSENSQVITIKVENTSPETAVEIANTISDVFQEEIQRVMKVDNVYILSRAELIDSMKPVKPKMKIMMAIGAVIGLTTGVGITFLRNYLDTTIKTEDDIEKLLDLPVLGVIGSFKTK</sequence>
<reference evidence="10 11" key="1">
    <citation type="submission" date="2023-06" db="EMBL/GenBank/DDBJ databases">
        <title>Sporosarcina sp. nov., isolated from Korean traditional fermented seafood 'Jeotgal'.</title>
        <authorList>
            <person name="Yang A.-I."/>
            <person name="Shin N.-R."/>
        </authorList>
    </citation>
    <scope>NUCLEOTIDE SEQUENCE [LARGE SCALE GENOMIC DNA]</scope>
    <source>
        <strain evidence="10 11">KCTC3840</strain>
    </source>
</reference>
<keyword evidence="5 7" id="KW-1133">Transmembrane helix</keyword>
<keyword evidence="3" id="KW-1003">Cell membrane</keyword>
<feature type="transmembrane region" description="Helical" evidence="7">
    <location>
        <begin position="20"/>
        <end position="41"/>
    </location>
</feature>
<gene>
    <name evidence="10" type="ORF">QT716_11535</name>
</gene>
<evidence type="ECO:0000256" key="3">
    <source>
        <dbReference type="ARBA" id="ARBA00022475"/>
    </source>
</evidence>
<organism evidence="10 11">
    <name type="scientific">Sporosarcina aquimarina</name>
    <dbReference type="NCBI Taxonomy" id="114975"/>
    <lineage>
        <taxon>Bacteria</taxon>
        <taxon>Bacillati</taxon>
        <taxon>Bacillota</taxon>
        <taxon>Bacilli</taxon>
        <taxon>Bacillales</taxon>
        <taxon>Caryophanaceae</taxon>
        <taxon>Sporosarcina</taxon>
    </lineage>
</organism>
<keyword evidence="11" id="KW-1185">Reference proteome</keyword>
<evidence type="ECO:0000256" key="2">
    <source>
        <dbReference type="ARBA" id="ARBA00006683"/>
    </source>
</evidence>
<dbReference type="Pfam" id="PF13807">
    <property type="entry name" value="GNVR"/>
    <property type="match status" value="1"/>
</dbReference>
<dbReference type="RefSeq" id="WP_317936235.1">
    <property type="nucleotide sequence ID" value="NZ_JAUBDH010000007.1"/>
</dbReference>
<protein>
    <submittedName>
        <fullName evidence="10">Wzz/FepE/Etk N-terminal domain-containing protein</fullName>
    </submittedName>
</protein>
<keyword evidence="6 7" id="KW-0472">Membrane</keyword>
<feature type="domain" description="Polysaccharide chain length determinant N-terminal" evidence="8">
    <location>
        <begin position="4"/>
        <end position="95"/>
    </location>
</feature>
<dbReference type="InterPro" id="IPR003856">
    <property type="entry name" value="LPS_length_determ_N"/>
</dbReference>